<dbReference type="AlphaFoldDB" id="A0A1W1E8D4"/>
<sequence>MIPFDKLGWVFHRFGKRIYPREVRQDLCRFLDTLPPKAAVLDVGAGTGVLCELSQACRNDLLLTAADPAEGMLRYCSNTVETIVATAEALPFENDSFDAVMMGEALHHFHDVHAAFLEIARILKPNGKLFIYDFNPEKFMGRVIAKGEVFLGEPGNFFTPSILESKLAPFGFETKSEEYGYRYTIYAQMQPQ</sequence>
<dbReference type="GO" id="GO:0008757">
    <property type="term" value="F:S-adenosylmethionine-dependent methyltransferase activity"/>
    <property type="evidence" value="ECO:0007669"/>
    <property type="project" value="InterPro"/>
</dbReference>
<name>A0A1W1E8D4_9ZZZZ</name>
<reference evidence="2" key="1">
    <citation type="submission" date="2016-10" db="EMBL/GenBank/DDBJ databases">
        <authorList>
            <person name="de Groot N.N."/>
        </authorList>
    </citation>
    <scope>NUCLEOTIDE SEQUENCE</scope>
</reference>
<dbReference type="SUPFAM" id="SSF53335">
    <property type="entry name" value="S-adenosyl-L-methionine-dependent methyltransferases"/>
    <property type="match status" value="1"/>
</dbReference>
<accession>A0A1W1E8D4</accession>
<gene>
    <name evidence="2" type="ORF">MNB_SV-4-295</name>
</gene>
<evidence type="ECO:0000313" key="2">
    <source>
        <dbReference type="EMBL" id="SFV90212.1"/>
    </source>
</evidence>
<keyword evidence="2" id="KW-0808">Transferase</keyword>
<dbReference type="Gene3D" id="3.40.50.150">
    <property type="entry name" value="Vaccinia Virus protein VP39"/>
    <property type="match status" value="1"/>
</dbReference>
<proteinExistence type="predicted"/>
<keyword evidence="2" id="KW-0830">Ubiquinone</keyword>
<dbReference type="InterPro" id="IPR013216">
    <property type="entry name" value="Methyltransf_11"/>
</dbReference>
<dbReference type="CDD" id="cd02440">
    <property type="entry name" value="AdoMet_MTases"/>
    <property type="match status" value="1"/>
</dbReference>
<organism evidence="2">
    <name type="scientific">hydrothermal vent metagenome</name>
    <dbReference type="NCBI Taxonomy" id="652676"/>
    <lineage>
        <taxon>unclassified sequences</taxon>
        <taxon>metagenomes</taxon>
        <taxon>ecological metagenomes</taxon>
    </lineage>
</organism>
<dbReference type="InterPro" id="IPR029063">
    <property type="entry name" value="SAM-dependent_MTases_sf"/>
</dbReference>
<dbReference type="EMBL" id="FPIB01000011">
    <property type="protein sequence ID" value="SFV90212.1"/>
    <property type="molecule type" value="Genomic_DNA"/>
</dbReference>
<dbReference type="PANTHER" id="PTHR43591">
    <property type="entry name" value="METHYLTRANSFERASE"/>
    <property type="match status" value="1"/>
</dbReference>
<feature type="domain" description="Methyltransferase type 11" evidence="1">
    <location>
        <begin position="41"/>
        <end position="131"/>
    </location>
</feature>
<dbReference type="Pfam" id="PF08241">
    <property type="entry name" value="Methyltransf_11"/>
    <property type="match status" value="1"/>
</dbReference>
<keyword evidence="2" id="KW-0489">Methyltransferase</keyword>
<evidence type="ECO:0000259" key="1">
    <source>
        <dbReference type="Pfam" id="PF08241"/>
    </source>
</evidence>
<dbReference type="GO" id="GO:0032259">
    <property type="term" value="P:methylation"/>
    <property type="evidence" value="ECO:0007669"/>
    <property type="project" value="UniProtKB-KW"/>
</dbReference>
<protein>
    <submittedName>
        <fullName evidence="2">Ubiquinone/menaquinone biosynthesis methyltransferase family protein</fullName>
    </submittedName>
</protein>
<dbReference type="PANTHER" id="PTHR43591:SF24">
    <property type="entry name" value="2-METHOXY-6-POLYPRENYL-1,4-BENZOQUINOL METHYLASE, MITOCHONDRIAL"/>
    <property type="match status" value="1"/>
</dbReference>